<keyword evidence="6" id="KW-0934">Plastid</keyword>
<evidence type="ECO:0000256" key="6">
    <source>
        <dbReference type="ARBA" id="ARBA00022780"/>
    </source>
</evidence>
<evidence type="ECO:0000256" key="3">
    <source>
        <dbReference type="ARBA" id="ARBA00022449"/>
    </source>
</evidence>
<evidence type="ECO:0000256" key="10">
    <source>
        <dbReference type="ARBA" id="ARBA00023065"/>
    </source>
</evidence>
<feature type="transmembrane region" description="Helical" evidence="13">
    <location>
        <begin position="6"/>
        <end position="25"/>
    </location>
</feature>
<evidence type="ECO:0000256" key="13">
    <source>
        <dbReference type="SAM" id="Phobius"/>
    </source>
</evidence>
<proteinExistence type="inferred from homology"/>
<evidence type="ECO:0000256" key="11">
    <source>
        <dbReference type="ARBA" id="ARBA00023136"/>
    </source>
</evidence>
<comment type="subcellular location">
    <subcellularLocation>
        <location evidence="1">Membrane</location>
        <topology evidence="1">Multi-pass membrane protein</topology>
    </subcellularLocation>
</comment>
<keyword evidence="11 13" id="KW-0472">Membrane</keyword>
<keyword evidence="2" id="KW-0813">Transport</keyword>
<gene>
    <name evidence="14" type="ORF">ES288_A01G234100v1</name>
</gene>
<protein>
    <submittedName>
        <fullName evidence="14">Uncharacterized protein</fullName>
    </submittedName>
</protein>
<keyword evidence="8" id="KW-0630">Potassium</keyword>
<evidence type="ECO:0000256" key="7">
    <source>
        <dbReference type="ARBA" id="ARBA00022781"/>
    </source>
</evidence>
<reference evidence="14 15" key="1">
    <citation type="submission" date="2019-06" db="EMBL/GenBank/DDBJ databases">
        <title>WGS assembly of Gossypium darwinii.</title>
        <authorList>
            <person name="Chen Z.J."/>
            <person name="Sreedasyam A."/>
            <person name="Ando A."/>
            <person name="Song Q."/>
            <person name="De L."/>
            <person name="Hulse-Kemp A."/>
            <person name="Ding M."/>
            <person name="Ye W."/>
            <person name="Kirkbride R."/>
            <person name="Jenkins J."/>
            <person name="Plott C."/>
            <person name="Lovell J."/>
            <person name="Lin Y.-M."/>
            <person name="Vaughn R."/>
            <person name="Liu B."/>
            <person name="Li W."/>
            <person name="Simpson S."/>
            <person name="Scheffler B."/>
            <person name="Saski C."/>
            <person name="Grover C."/>
            <person name="Hu G."/>
            <person name="Conover J."/>
            <person name="Carlson J."/>
            <person name="Shu S."/>
            <person name="Boston L."/>
            <person name="Williams M."/>
            <person name="Peterson D."/>
            <person name="Mcgee K."/>
            <person name="Jones D."/>
            <person name="Wendel J."/>
            <person name="Stelly D."/>
            <person name="Grimwood J."/>
            <person name="Schmutz J."/>
        </authorList>
    </citation>
    <scope>NUCLEOTIDE SEQUENCE [LARGE SCALE GENOMIC DNA]</scope>
    <source>
        <strain evidence="14">1808015.09</strain>
    </source>
</reference>
<evidence type="ECO:0000256" key="8">
    <source>
        <dbReference type="ARBA" id="ARBA00022958"/>
    </source>
</evidence>
<dbReference type="InterPro" id="IPR004282">
    <property type="entry name" value="CemA"/>
</dbReference>
<comment type="similarity">
    <text evidence="12">Belongs to the CemA family.</text>
</comment>
<keyword evidence="9 13" id="KW-1133">Transmembrane helix</keyword>
<dbReference type="PANTHER" id="PTHR33650">
    <property type="entry name" value="CHLOROPLAST ENVELOPE MEMBRANE PROTEIN-RELATED"/>
    <property type="match status" value="1"/>
</dbReference>
<dbReference type="EMBL" id="CM017688">
    <property type="protein sequence ID" value="TYH32208.1"/>
    <property type="molecule type" value="Genomic_DNA"/>
</dbReference>
<keyword evidence="6" id="KW-1001">Plastid inner membrane</keyword>
<keyword evidence="5 13" id="KW-0812">Transmembrane</keyword>
<dbReference type="AlphaFoldDB" id="A0A5D2HQ30"/>
<dbReference type="GO" id="GO:1902600">
    <property type="term" value="P:proton transmembrane transport"/>
    <property type="evidence" value="ECO:0007669"/>
    <property type="project" value="UniProtKB-KW"/>
</dbReference>
<evidence type="ECO:0000256" key="5">
    <source>
        <dbReference type="ARBA" id="ARBA00022692"/>
    </source>
</evidence>
<evidence type="ECO:0000313" key="14">
    <source>
        <dbReference type="EMBL" id="TYH32208.1"/>
    </source>
</evidence>
<keyword evidence="3" id="KW-0050">Antiport</keyword>
<keyword evidence="4" id="KW-0633">Potassium transport</keyword>
<evidence type="ECO:0000256" key="1">
    <source>
        <dbReference type="ARBA" id="ARBA00004141"/>
    </source>
</evidence>
<name>A0A5D2HQ30_GOSDA</name>
<evidence type="ECO:0000256" key="4">
    <source>
        <dbReference type="ARBA" id="ARBA00022538"/>
    </source>
</evidence>
<organism evidence="14 15">
    <name type="scientific">Gossypium darwinii</name>
    <name type="common">Darwin's cotton</name>
    <name type="synonym">Gossypium barbadense var. darwinii</name>
    <dbReference type="NCBI Taxonomy" id="34276"/>
    <lineage>
        <taxon>Eukaryota</taxon>
        <taxon>Viridiplantae</taxon>
        <taxon>Streptophyta</taxon>
        <taxon>Embryophyta</taxon>
        <taxon>Tracheophyta</taxon>
        <taxon>Spermatophyta</taxon>
        <taxon>Magnoliopsida</taxon>
        <taxon>eudicotyledons</taxon>
        <taxon>Gunneridae</taxon>
        <taxon>Pentapetalae</taxon>
        <taxon>rosids</taxon>
        <taxon>malvids</taxon>
        <taxon>Malvales</taxon>
        <taxon>Malvaceae</taxon>
        <taxon>Malvoideae</taxon>
        <taxon>Gossypium</taxon>
    </lineage>
</organism>
<dbReference type="Pfam" id="PF03040">
    <property type="entry name" value="CemA"/>
    <property type="match status" value="1"/>
</dbReference>
<keyword evidence="10" id="KW-0406">Ion transport</keyword>
<evidence type="ECO:0000256" key="9">
    <source>
        <dbReference type="ARBA" id="ARBA00022989"/>
    </source>
</evidence>
<evidence type="ECO:0000256" key="2">
    <source>
        <dbReference type="ARBA" id="ARBA00022448"/>
    </source>
</evidence>
<accession>A0A5D2HQ30</accession>
<evidence type="ECO:0000256" key="12">
    <source>
        <dbReference type="ARBA" id="ARBA00043980"/>
    </source>
</evidence>
<dbReference type="Proteomes" id="UP000323506">
    <property type="component" value="Chromosome A01"/>
</dbReference>
<dbReference type="PANTHER" id="PTHR33650:SF2">
    <property type="entry name" value="CHLOROPLAST ENVELOPE MEMBRANE PROTEIN"/>
    <property type="match status" value="1"/>
</dbReference>
<sequence length="134" mass="15949">MAKKKAFTPLLYLASIVFLPWWISLSFNKSLKSWITNWWDTRQSETFLNDIQEKSILEQFIEVEELFLLDEMIKEYPETHLQKLRKARQWIDLFDKLTNGFLDDGGCWLRIKIVVTPKNIGVKRSRVLNLVARC</sequence>
<dbReference type="GO" id="GO:0015297">
    <property type="term" value="F:antiporter activity"/>
    <property type="evidence" value="ECO:0007669"/>
    <property type="project" value="UniProtKB-KW"/>
</dbReference>
<dbReference type="GO" id="GO:0006813">
    <property type="term" value="P:potassium ion transport"/>
    <property type="evidence" value="ECO:0007669"/>
    <property type="project" value="UniProtKB-KW"/>
</dbReference>
<dbReference type="GO" id="GO:0016020">
    <property type="term" value="C:membrane"/>
    <property type="evidence" value="ECO:0007669"/>
    <property type="project" value="UniProtKB-SubCell"/>
</dbReference>
<keyword evidence="7" id="KW-0375">Hydrogen ion transport</keyword>
<keyword evidence="15" id="KW-1185">Reference proteome</keyword>
<evidence type="ECO:0000313" key="15">
    <source>
        <dbReference type="Proteomes" id="UP000323506"/>
    </source>
</evidence>